<dbReference type="RefSeq" id="WP_013824063.1">
    <property type="nucleotide sequence ID" value="NC_015573.1"/>
</dbReference>
<dbReference type="Proteomes" id="UP000009229">
    <property type="component" value="Chromosome"/>
</dbReference>
<feature type="region of interest" description="Disordered" evidence="10">
    <location>
        <begin position="126"/>
        <end position="150"/>
    </location>
</feature>
<dbReference type="FunFam" id="3.30.160.810:FF:000001">
    <property type="entry name" value="50S ribosomal protein L3"/>
    <property type="match status" value="1"/>
</dbReference>
<evidence type="ECO:0000256" key="3">
    <source>
        <dbReference type="ARBA" id="ARBA00022884"/>
    </source>
</evidence>
<dbReference type="InterPro" id="IPR000597">
    <property type="entry name" value="Ribosomal_uL3"/>
</dbReference>
<dbReference type="FunFam" id="2.40.30.10:FF:000004">
    <property type="entry name" value="50S ribosomal protein L3"/>
    <property type="match status" value="1"/>
</dbReference>
<dbReference type="PANTHER" id="PTHR11229:SF16">
    <property type="entry name" value="LARGE RIBOSOMAL SUBUNIT PROTEIN UL3C"/>
    <property type="match status" value="1"/>
</dbReference>
<evidence type="ECO:0000256" key="6">
    <source>
        <dbReference type="ARBA" id="ARBA00035243"/>
    </source>
</evidence>
<dbReference type="InterPro" id="IPR019927">
    <property type="entry name" value="Ribosomal_uL3_bac/org-type"/>
</dbReference>
<organism evidence="11 12">
    <name type="scientific">Desulfofundulus kuznetsovii (strain DSM 6115 / VKM B-1805 / 17)</name>
    <name type="common">Desulfotomaculum kuznetsovii</name>
    <dbReference type="NCBI Taxonomy" id="760568"/>
    <lineage>
        <taxon>Bacteria</taxon>
        <taxon>Bacillati</taxon>
        <taxon>Bacillota</taxon>
        <taxon>Clostridia</taxon>
        <taxon>Eubacteriales</taxon>
        <taxon>Peptococcaceae</taxon>
        <taxon>Desulfofundulus</taxon>
    </lineage>
</organism>
<dbReference type="PANTHER" id="PTHR11229">
    <property type="entry name" value="50S RIBOSOMAL PROTEIN L3"/>
    <property type="match status" value="1"/>
</dbReference>
<dbReference type="GO" id="GO:0003735">
    <property type="term" value="F:structural constituent of ribosome"/>
    <property type="evidence" value="ECO:0007669"/>
    <property type="project" value="UniProtKB-UniRule"/>
</dbReference>
<proteinExistence type="inferred from homology"/>
<comment type="subunit">
    <text evidence="7 9">Part of the 50S ribosomal subunit. Forms a cluster with proteins L14 and L19.</text>
</comment>
<dbReference type="SUPFAM" id="SSF50447">
    <property type="entry name" value="Translation proteins"/>
    <property type="match status" value="1"/>
</dbReference>
<evidence type="ECO:0000256" key="2">
    <source>
        <dbReference type="ARBA" id="ARBA00022730"/>
    </source>
</evidence>
<evidence type="ECO:0000256" key="7">
    <source>
        <dbReference type="HAMAP-Rule" id="MF_01325"/>
    </source>
</evidence>
<comment type="function">
    <text evidence="7 9">One of the primary rRNA binding proteins, it binds directly near the 3'-end of the 23S rRNA, where it nucleates assembly of the 50S subunit.</text>
</comment>
<sequence>MPKGILGRKVGMTQIFNDAGQAIPVTVIEAGPCIVVQKKTPERDGYSAIQLGFGEKPERLVNKPLKGHFAKAGVRPLRFLRELRVENVEDYQVGQEIKADVFAAGERVDVVGTSRGRGFAGGIKRHGFHRGPMAHGSKYHRRPGSLGAKGPARVFKGRKLPGHYGVERVTVQNLEVVRVDPERNLLAVKGSVPGPRGGLLLVKETVKAR</sequence>
<evidence type="ECO:0000256" key="4">
    <source>
        <dbReference type="ARBA" id="ARBA00022980"/>
    </source>
</evidence>
<keyword evidence="3 7" id="KW-0694">RNA-binding</keyword>
<dbReference type="Gene3D" id="3.30.160.810">
    <property type="match status" value="1"/>
</dbReference>
<dbReference type="InterPro" id="IPR019926">
    <property type="entry name" value="Ribosomal_uL3_CS"/>
</dbReference>
<dbReference type="GO" id="GO:0022625">
    <property type="term" value="C:cytosolic large ribosomal subunit"/>
    <property type="evidence" value="ECO:0007669"/>
    <property type="project" value="TreeGrafter"/>
</dbReference>
<gene>
    <name evidence="7" type="primary">rplC</name>
    <name evidence="11" type="ordered locus">Desku_3057</name>
</gene>
<evidence type="ECO:0000256" key="8">
    <source>
        <dbReference type="RuleBase" id="RU003905"/>
    </source>
</evidence>
<dbReference type="EMBL" id="CP002770">
    <property type="protein sequence ID" value="AEG16553.1"/>
    <property type="molecule type" value="Genomic_DNA"/>
</dbReference>
<accession>A0AAU8Q1I4</accession>
<evidence type="ECO:0000256" key="5">
    <source>
        <dbReference type="ARBA" id="ARBA00023274"/>
    </source>
</evidence>
<dbReference type="AlphaFoldDB" id="A0AAU8Q1I4"/>
<evidence type="ECO:0000313" key="11">
    <source>
        <dbReference type="EMBL" id="AEG16553.1"/>
    </source>
</evidence>
<name>A0AAU8Q1I4_DESK7</name>
<protein>
    <recommendedName>
        <fullName evidence="6 7">Large ribosomal subunit protein uL3</fullName>
    </recommendedName>
</protein>
<evidence type="ECO:0000256" key="9">
    <source>
        <dbReference type="RuleBase" id="RU003906"/>
    </source>
</evidence>
<keyword evidence="12" id="KW-1185">Reference proteome</keyword>
<keyword evidence="5 7" id="KW-0687">Ribonucleoprotein</keyword>
<dbReference type="NCBIfam" id="TIGR03625">
    <property type="entry name" value="L3_bact"/>
    <property type="match status" value="1"/>
</dbReference>
<evidence type="ECO:0000256" key="10">
    <source>
        <dbReference type="SAM" id="MobiDB-lite"/>
    </source>
</evidence>
<keyword evidence="4 7" id="KW-0689">Ribosomal protein</keyword>
<dbReference type="Pfam" id="PF00297">
    <property type="entry name" value="Ribosomal_L3"/>
    <property type="match status" value="1"/>
</dbReference>
<keyword evidence="2 7" id="KW-0699">rRNA-binding</keyword>
<dbReference type="InterPro" id="IPR009000">
    <property type="entry name" value="Transl_B-barrel_sf"/>
</dbReference>
<dbReference type="KEGG" id="dku:Desku_3057"/>
<dbReference type="PROSITE" id="PS00474">
    <property type="entry name" value="RIBOSOMAL_L3"/>
    <property type="match status" value="1"/>
</dbReference>
<dbReference type="GO" id="GO:0006412">
    <property type="term" value="P:translation"/>
    <property type="evidence" value="ECO:0007669"/>
    <property type="project" value="UniProtKB-UniRule"/>
</dbReference>
<reference evidence="12" key="1">
    <citation type="submission" date="2011-05" db="EMBL/GenBank/DDBJ databases">
        <title>Complete sequence of Desulfotomaculum kuznetsovii DSM 6115.</title>
        <authorList>
            <person name="Lucas S."/>
            <person name="Han J."/>
            <person name="Lapidus A."/>
            <person name="Cheng J.-F."/>
            <person name="Goodwin L."/>
            <person name="Pitluck S."/>
            <person name="Peters L."/>
            <person name="Mikhailova N."/>
            <person name="Lu M."/>
            <person name="Saunders E."/>
            <person name="Han C."/>
            <person name="Tapia R."/>
            <person name="Land M."/>
            <person name="Hauser L."/>
            <person name="Kyrpides N."/>
            <person name="Ivanova N."/>
            <person name="Pagani I."/>
            <person name="Nazina T."/>
            <person name="Ivanova A."/>
            <person name="Parshina S."/>
            <person name="Kuever J."/>
            <person name="Muyzer G."/>
            <person name="Plugge C."/>
            <person name="Stams A."/>
            <person name="Woyke T."/>
        </authorList>
    </citation>
    <scope>NUCLEOTIDE SEQUENCE [LARGE SCALE GENOMIC DNA]</scope>
    <source>
        <strain evidence="12">DSM 6115 / VKM B-1805 / 17</strain>
    </source>
</reference>
<evidence type="ECO:0000256" key="1">
    <source>
        <dbReference type="ARBA" id="ARBA00006540"/>
    </source>
</evidence>
<dbReference type="GO" id="GO:0019843">
    <property type="term" value="F:rRNA binding"/>
    <property type="evidence" value="ECO:0007669"/>
    <property type="project" value="UniProtKB-UniRule"/>
</dbReference>
<evidence type="ECO:0000313" key="12">
    <source>
        <dbReference type="Proteomes" id="UP000009229"/>
    </source>
</evidence>
<dbReference type="HAMAP" id="MF_01325_B">
    <property type="entry name" value="Ribosomal_uL3_B"/>
    <property type="match status" value="1"/>
</dbReference>
<dbReference type="Gene3D" id="2.40.30.10">
    <property type="entry name" value="Translation factors"/>
    <property type="match status" value="1"/>
</dbReference>
<comment type="similarity">
    <text evidence="1 7 8">Belongs to the universal ribosomal protein uL3 family.</text>
</comment>